<keyword evidence="2" id="KW-1185">Reference proteome</keyword>
<dbReference type="Proteomes" id="UP001320706">
    <property type="component" value="Unassembled WGS sequence"/>
</dbReference>
<gene>
    <name evidence="1" type="ORF">M8818_002071</name>
</gene>
<name>A0ACC3SKX6_9PEZI</name>
<accession>A0ACC3SKX6</accession>
<sequence>MSAGRIGSRYQIYPAKYFNASTTYKQWNKLTAADIHALREEPGFEGQNLYFYLNHPIRYVYLVAPIVGIEDVHPRFSIVTLDDGSGAVIDVKLERRPVPQDDEEEEAEEQPAYPSNTLVDNVNIVSCVGTFLVAIDGKEIDIGTVVKAKCSISKFRGTRQLVLKRITVIRDTNEEAKAWEALAQYKKTVLSRPWVLSQGDYDAIERQNAEEQEQAKAKRLKQRKAQAQRIARLERKMKHEERAERRRRHEEAKMNAGALV</sequence>
<evidence type="ECO:0000313" key="1">
    <source>
        <dbReference type="EMBL" id="KAK8215450.1"/>
    </source>
</evidence>
<proteinExistence type="predicted"/>
<dbReference type="EMBL" id="JAMKPW020000008">
    <property type="protein sequence ID" value="KAK8215450.1"/>
    <property type="molecule type" value="Genomic_DNA"/>
</dbReference>
<reference evidence="1" key="1">
    <citation type="submission" date="2024-02" db="EMBL/GenBank/DDBJ databases">
        <title>Metagenome Assembled Genome of Zalaria obscura JY119.</title>
        <authorList>
            <person name="Vighnesh L."/>
            <person name="Jagadeeshwari U."/>
            <person name="Venkata Ramana C."/>
            <person name="Sasikala C."/>
        </authorList>
    </citation>
    <scope>NUCLEOTIDE SEQUENCE</scope>
    <source>
        <strain evidence="1">JY119</strain>
    </source>
</reference>
<organism evidence="1 2">
    <name type="scientific">Zalaria obscura</name>
    <dbReference type="NCBI Taxonomy" id="2024903"/>
    <lineage>
        <taxon>Eukaryota</taxon>
        <taxon>Fungi</taxon>
        <taxon>Dikarya</taxon>
        <taxon>Ascomycota</taxon>
        <taxon>Pezizomycotina</taxon>
        <taxon>Dothideomycetes</taxon>
        <taxon>Dothideomycetidae</taxon>
        <taxon>Dothideales</taxon>
        <taxon>Zalariaceae</taxon>
        <taxon>Zalaria</taxon>
    </lineage>
</organism>
<comment type="caution">
    <text evidence="1">The sequence shown here is derived from an EMBL/GenBank/DDBJ whole genome shotgun (WGS) entry which is preliminary data.</text>
</comment>
<protein>
    <submittedName>
        <fullName evidence="1">Uncharacterized protein</fullName>
    </submittedName>
</protein>
<evidence type="ECO:0000313" key="2">
    <source>
        <dbReference type="Proteomes" id="UP001320706"/>
    </source>
</evidence>